<gene>
    <name evidence="3" type="ORF">PBLR_10475</name>
</gene>
<dbReference type="Proteomes" id="UP000304148">
    <property type="component" value="Chromosome"/>
</dbReference>
<evidence type="ECO:0000256" key="1">
    <source>
        <dbReference type="SAM" id="Coils"/>
    </source>
</evidence>
<dbReference type="AlphaFoldDB" id="A0A383R4M6"/>
<evidence type="ECO:0000259" key="2">
    <source>
        <dbReference type="Pfam" id="PF18730"/>
    </source>
</evidence>
<reference evidence="4" key="1">
    <citation type="submission" date="2018-08" db="EMBL/GenBank/DDBJ databases">
        <authorList>
            <person name="Chevrot R."/>
        </authorList>
    </citation>
    <scope>NUCLEOTIDE SEQUENCE [LARGE SCALE GENOMIC DNA]</scope>
</reference>
<organism evidence="3 4">
    <name type="scientific">Paenibacillus alvei</name>
    <name type="common">Bacillus alvei</name>
    <dbReference type="NCBI Taxonomy" id="44250"/>
    <lineage>
        <taxon>Bacteria</taxon>
        <taxon>Bacillati</taxon>
        <taxon>Bacillota</taxon>
        <taxon>Bacilli</taxon>
        <taxon>Bacillales</taxon>
        <taxon>Paenibacillaceae</taxon>
        <taxon>Paenibacillus</taxon>
    </lineage>
</organism>
<dbReference type="EMBL" id="LS992241">
    <property type="protein sequence ID" value="SYX82055.1"/>
    <property type="molecule type" value="Genomic_DNA"/>
</dbReference>
<proteinExistence type="predicted"/>
<dbReference type="Pfam" id="PF18730">
    <property type="entry name" value="HEPN_Cthe2314"/>
    <property type="match status" value="1"/>
</dbReference>
<feature type="domain" description="Cthe-2314-like HEPN" evidence="2">
    <location>
        <begin position="51"/>
        <end position="226"/>
    </location>
</feature>
<feature type="coiled-coil region" evidence="1">
    <location>
        <begin position="147"/>
        <end position="174"/>
    </location>
</feature>
<keyword evidence="1" id="KW-0175">Coiled coil</keyword>
<evidence type="ECO:0000313" key="4">
    <source>
        <dbReference type="Proteomes" id="UP000304148"/>
    </source>
</evidence>
<evidence type="ECO:0000313" key="3">
    <source>
        <dbReference type="EMBL" id="SYX82055.1"/>
    </source>
</evidence>
<accession>A0A383R4M6</accession>
<sequence length="231" mass="27357">MLRSLFGEQPRVDSGTLKDAMAGMDNYLEAIRSRMEGTGDPDHFWRKIEVWTVGLKTSLDELEQSVYASDKFADRVSKHYETEMSESEQDDYYRYVYFYKNGFIRVFSILDKLGTLLNTVLSLETERVKHHFSYFTVLRQLRFKGQHPELEHALTELKEQHEDALQRLRKRRNMEIHHMNPEMQDDLWQRHRSLNDKIKLEDIQANVADLQHGLEMVCGALIHVFRLLPVK</sequence>
<dbReference type="InterPro" id="IPR041394">
    <property type="entry name" value="HEPN_Cthe2314"/>
</dbReference>
<dbReference type="RefSeq" id="WP_138184536.1">
    <property type="nucleotide sequence ID" value="NZ_LS992241.1"/>
</dbReference>
<name>A0A383R4M6_PAEAL</name>
<protein>
    <recommendedName>
        <fullName evidence="2">Cthe-2314-like HEPN domain-containing protein</fullName>
    </recommendedName>
</protein>